<dbReference type="PIRSF" id="PIRSF006278">
    <property type="entry name" value="ACCD_DCysDesulf"/>
    <property type="match status" value="1"/>
</dbReference>
<dbReference type="PANTHER" id="PTHR43780:SF2">
    <property type="entry name" value="1-AMINOCYCLOPROPANE-1-CARBOXYLATE DEAMINASE-RELATED"/>
    <property type="match status" value="1"/>
</dbReference>
<name>A0ABM5N729_EMTOG</name>
<evidence type="ECO:0000313" key="6">
    <source>
        <dbReference type="Proteomes" id="UP000002875"/>
    </source>
</evidence>
<keyword evidence="6" id="KW-1185">Reference proteome</keyword>
<evidence type="ECO:0000256" key="3">
    <source>
        <dbReference type="ARBA" id="ARBA00022898"/>
    </source>
</evidence>
<feature type="domain" description="Tryptophan synthase beta chain-like PALP" evidence="4">
    <location>
        <begin position="21"/>
        <end position="304"/>
    </location>
</feature>
<dbReference type="SUPFAM" id="SSF53686">
    <property type="entry name" value="Tryptophan synthase beta subunit-like PLP-dependent enzymes"/>
    <property type="match status" value="1"/>
</dbReference>
<reference evidence="5 6" key="1">
    <citation type="submission" date="2011-07" db="EMBL/GenBank/DDBJ databases">
        <title>The complete genome of chromosome of Emticicia oligotrophica DSM 17448.</title>
        <authorList>
            <consortium name="US DOE Joint Genome Institute (JGI-PGF)"/>
            <person name="Lucas S."/>
            <person name="Han J."/>
            <person name="Lapidus A."/>
            <person name="Bruce D."/>
            <person name="Goodwin L."/>
            <person name="Pitluck S."/>
            <person name="Peters L."/>
            <person name="Kyrpides N."/>
            <person name="Mavromatis K."/>
            <person name="Ivanova N."/>
            <person name="Ovchinnikova G."/>
            <person name="Teshima H."/>
            <person name="Detter J.C."/>
            <person name="Tapia R."/>
            <person name="Han C."/>
            <person name="Land M."/>
            <person name="Hauser L."/>
            <person name="Markowitz V."/>
            <person name="Cheng J.-F."/>
            <person name="Hugenholtz P."/>
            <person name="Woyke T."/>
            <person name="Wu D."/>
            <person name="Tindall B."/>
            <person name="Pomrenke H."/>
            <person name="Brambilla E."/>
            <person name="Klenk H.-P."/>
            <person name="Eisen J.A."/>
        </authorList>
    </citation>
    <scope>NUCLEOTIDE SEQUENCE [LARGE SCALE GENOMIC DNA]</scope>
    <source>
        <strain evidence="5 6">DSM 17448</strain>
    </source>
</reference>
<accession>A0ABM5N729</accession>
<dbReference type="EMBL" id="CP002961">
    <property type="protein sequence ID" value="AFK05283.1"/>
    <property type="molecule type" value="Genomic_DNA"/>
</dbReference>
<evidence type="ECO:0000313" key="5">
    <source>
        <dbReference type="EMBL" id="AFK05283.1"/>
    </source>
</evidence>
<dbReference type="InterPro" id="IPR027278">
    <property type="entry name" value="ACCD_DCysDesulf"/>
</dbReference>
<evidence type="ECO:0000256" key="2">
    <source>
        <dbReference type="ARBA" id="ARBA00008639"/>
    </source>
</evidence>
<evidence type="ECO:0000256" key="1">
    <source>
        <dbReference type="ARBA" id="ARBA00001933"/>
    </source>
</evidence>
<gene>
    <name evidence="5" type="ordered locus">Emtol_4158</name>
</gene>
<protein>
    <submittedName>
        <fullName evidence="5">Pyridoxal-5'-phosphate-dependent protein beta subunit</fullName>
    </submittedName>
</protein>
<dbReference type="PANTHER" id="PTHR43780">
    <property type="entry name" value="1-AMINOCYCLOPROPANE-1-CARBOXYLATE DEAMINASE-RELATED"/>
    <property type="match status" value="1"/>
</dbReference>
<proteinExistence type="inferred from homology"/>
<dbReference type="InterPro" id="IPR036052">
    <property type="entry name" value="TrpB-like_PALP_sf"/>
</dbReference>
<dbReference type="Proteomes" id="UP000002875">
    <property type="component" value="Chromosome"/>
</dbReference>
<dbReference type="Pfam" id="PF00291">
    <property type="entry name" value="PALP"/>
    <property type="match status" value="1"/>
</dbReference>
<keyword evidence="3" id="KW-0663">Pyridoxal phosphate</keyword>
<comment type="similarity">
    <text evidence="2">Belongs to the ACC deaminase/D-cysteine desulfhydrase family.</text>
</comment>
<comment type="cofactor">
    <cofactor evidence="1">
        <name>pyridoxal 5'-phosphate</name>
        <dbReference type="ChEBI" id="CHEBI:597326"/>
    </cofactor>
</comment>
<sequence>MTDNTANIEFEDKIKRILLLPSPLHKFENEVYAKLNLEVFIKRDDLIHKEISGNKWRKLKYNLIEAKKNEINEIITFGGAYSNHIYATAAVGKYFGFETIAIIRGDELNENSSETLKFASKCGMKLKFISRTEYRNIRIDKTPIQTNLNSLVIPEGGTTVFSLEGVGEMVEEINGQLNQSPDYIICPVGTAGTIAGIIANTHSSTKVIGICVLKKGQYLETEIENLLNQSKKETNLNYEIFWDFHHGGYAKKSPELTTFVSNFNSNQEFEIEPIYSGKLFYAFEQLVNQNYFKPNTKIVLIHTGGLRY</sequence>
<dbReference type="Gene3D" id="3.40.50.1100">
    <property type="match status" value="2"/>
</dbReference>
<dbReference type="InterPro" id="IPR001926">
    <property type="entry name" value="TrpB-like_PALP"/>
</dbReference>
<evidence type="ECO:0000259" key="4">
    <source>
        <dbReference type="Pfam" id="PF00291"/>
    </source>
</evidence>
<dbReference type="RefSeq" id="WP_015030971.1">
    <property type="nucleotide sequence ID" value="NC_018748.1"/>
</dbReference>
<organism evidence="5 6">
    <name type="scientific">Emticicia oligotrophica (strain DSM 17448 / CIP 109782 / MTCC 6937 / GPTSA100-15)</name>
    <dbReference type="NCBI Taxonomy" id="929562"/>
    <lineage>
        <taxon>Bacteria</taxon>
        <taxon>Pseudomonadati</taxon>
        <taxon>Bacteroidota</taxon>
        <taxon>Cytophagia</taxon>
        <taxon>Cytophagales</taxon>
        <taxon>Leadbetterellaceae</taxon>
        <taxon>Emticicia</taxon>
    </lineage>
</organism>